<dbReference type="PANTHER" id="PTHR43443:SF1">
    <property type="entry name" value="3-HEXULOSE-6-PHOSPHATE ISOMERASE"/>
    <property type="match status" value="1"/>
</dbReference>
<dbReference type="PANTHER" id="PTHR43443">
    <property type="entry name" value="3-HEXULOSE-6-PHOSPHATE ISOMERASE"/>
    <property type="match status" value="1"/>
</dbReference>
<dbReference type="InterPro" id="IPR046348">
    <property type="entry name" value="SIS_dom_sf"/>
</dbReference>
<dbReference type="Pfam" id="PF01380">
    <property type="entry name" value="SIS"/>
    <property type="match status" value="1"/>
</dbReference>
<dbReference type="EMBL" id="LHXJ01000004">
    <property type="protein sequence ID" value="KXA91611.1"/>
    <property type="molecule type" value="Genomic_DNA"/>
</dbReference>
<dbReference type="Proteomes" id="UP000070163">
    <property type="component" value="Unassembled WGS sequence"/>
</dbReference>
<dbReference type="GO" id="GO:0097367">
    <property type="term" value="F:carbohydrate derivative binding"/>
    <property type="evidence" value="ECO:0007669"/>
    <property type="project" value="InterPro"/>
</dbReference>
<dbReference type="GO" id="GO:0016853">
    <property type="term" value="F:isomerase activity"/>
    <property type="evidence" value="ECO:0007669"/>
    <property type="project" value="UniProtKB-KW"/>
</dbReference>
<dbReference type="NCBIfam" id="TIGR03127">
    <property type="entry name" value="RuMP_HxlB"/>
    <property type="match status" value="1"/>
</dbReference>
<protein>
    <submittedName>
        <fullName evidence="3">6-phospho 3-hexuloisomerase</fullName>
    </submittedName>
</protein>
<evidence type="ECO:0000313" key="4">
    <source>
        <dbReference type="Proteomes" id="UP000070163"/>
    </source>
</evidence>
<dbReference type="InterPro" id="IPR017552">
    <property type="entry name" value="PHI/rmpB"/>
</dbReference>
<organism evidence="3 4">
    <name type="scientific">candidate division MSBL1 archaeon SCGC-AAA259A05</name>
    <dbReference type="NCBI Taxonomy" id="1698259"/>
    <lineage>
        <taxon>Archaea</taxon>
        <taxon>Methanobacteriati</taxon>
        <taxon>Methanobacteriota</taxon>
        <taxon>candidate division MSBL1</taxon>
    </lineage>
</organism>
<name>A0A133UBQ2_9EURY</name>
<reference evidence="3 4" key="1">
    <citation type="journal article" date="2016" name="Sci. Rep.">
        <title>Metabolic traits of an uncultured archaeal lineage -MSBL1- from brine pools of the Red Sea.</title>
        <authorList>
            <person name="Mwirichia R."/>
            <person name="Alam I."/>
            <person name="Rashid M."/>
            <person name="Vinu M."/>
            <person name="Ba-Alawi W."/>
            <person name="Anthony Kamau A."/>
            <person name="Kamanda Ngugi D."/>
            <person name="Goker M."/>
            <person name="Klenk H.P."/>
            <person name="Bajic V."/>
            <person name="Stingl U."/>
        </authorList>
    </citation>
    <scope>NUCLEOTIDE SEQUENCE [LARGE SCALE GENOMIC DNA]</scope>
    <source>
        <strain evidence="3">SCGC-AAA259A05</strain>
    </source>
</reference>
<comment type="caution">
    <text evidence="3">The sequence shown here is derived from an EMBL/GenBank/DDBJ whole genome shotgun (WGS) entry which is preliminary data.</text>
</comment>
<dbReference type="Gene3D" id="3.40.50.10490">
    <property type="entry name" value="Glucose-6-phosphate isomerase like protein, domain 1"/>
    <property type="match status" value="1"/>
</dbReference>
<feature type="domain" description="SIS" evidence="2">
    <location>
        <begin position="30"/>
        <end position="182"/>
    </location>
</feature>
<evidence type="ECO:0000313" key="3">
    <source>
        <dbReference type="EMBL" id="KXA91611.1"/>
    </source>
</evidence>
<dbReference type="CDD" id="cd05005">
    <property type="entry name" value="SIS_PHI"/>
    <property type="match status" value="1"/>
</dbReference>
<keyword evidence="4" id="KW-1185">Reference proteome</keyword>
<evidence type="ECO:0000259" key="2">
    <source>
        <dbReference type="PROSITE" id="PS51464"/>
    </source>
</evidence>
<dbReference type="PATRIC" id="fig|1698259.3.peg.800"/>
<evidence type="ECO:0000256" key="1">
    <source>
        <dbReference type="ARBA" id="ARBA00009235"/>
    </source>
</evidence>
<sequence length="195" mass="21021">MEEVSKAMKIITGHIQNVSEKMGEEQVDEFVKTLLNSERVFVAGAGRSGLIARAFAMRLMHLNAQVHVIGETITPRLKEDDLFLGVSGSGETARVVSAAKSAKEIGAKIGVITSYPDSSLGKLADLLVKVPGRVETAEKKSYTGRQIAGEYESLTPLGTLFEATTLTFLDGVIASLMRELGKKEEDLSKQHASVE</sequence>
<keyword evidence="3" id="KW-0413">Isomerase</keyword>
<dbReference type="PROSITE" id="PS51464">
    <property type="entry name" value="SIS"/>
    <property type="match status" value="1"/>
</dbReference>
<comment type="similarity">
    <text evidence="1">Belongs to the SIS family. PHI subfamily.</text>
</comment>
<gene>
    <name evidence="3" type="ORF">AKJ57_00565</name>
</gene>
<dbReference type="InterPro" id="IPR001347">
    <property type="entry name" value="SIS_dom"/>
</dbReference>
<dbReference type="AlphaFoldDB" id="A0A133UBQ2"/>
<proteinExistence type="inferred from homology"/>
<dbReference type="SUPFAM" id="SSF53697">
    <property type="entry name" value="SIS domain"/>
    <property type="match status" value="1"/>
</dbReference>
<accession>A0A133UBQ2</accession>
<dbReference type="GO" id="GO:1901135">
    <property type="term" value="P:carbohydrate derivative metabolic process"/>
    <property type="evidence" value="ECO:0007669"/>
    <property type="project" value="InterPro"/>
</dbReference>